<evidence type="ECO:0000313" key="5">
    <source>
        <dbReference type="EMBL" id="CAD2221894.1"/>
    </source>
</evidence>
<comment type="cofactor">
    <cofactor evidence="1">
        <name>FAD</name>
        <dbReference type="ChEBI" id="CHEBI:57692"/>
    </cofactor>
</comment>
<keyword evidence="4" id="KW-0560">Oxidoreductase</keyword>
<dbReference type="InterPro" id="IPR036188">
    <property type="entry name" value="FAD/NAD-bd_sf"/>
</dbReference>
<evidence type="ECO:0000256" key="2">
    <source>
        <dbReference type="ARBA" id="ARBA00022630"/>
    </source>
</evidence>
<dbReference type="PANTHER" id="PTHR46028:SF2">
    <property type="entry name" value="KYNURENINE 3-MONOOXYGENASE"/>
    <property type="match status" value="1"/>
</dbReference>
<gene>
    <name evidence="5" type="ORF">ADEAN_000942900</name>
</gene>
<dbReference type="GO" id="GO:0070189">
    <property type="term" value="P:kynurenine metabolic process"/>
    <property type="evidence" value="ECO:0007669"/>
    <property type="project" value="TreeGrafter"/>
</dbReference>
<evidence type="ECO:0000313" key="6">
    <source>
        <dbReference type="Proteomes" id="UP000515908"/>
    </source>
</evidence>
<evidence type="ECO:0000256" key="3">
    <source>
        <dbReference type="ARBA" id="ARBA00022827"/>
    </source>
</evidence>
<dbReference type="SUPFAM" id="SSF51905">
    <property type="entry name" value="FAD/NAD(P)-binding domain"/>
    <property type="match status" value="1"/>
</dbReference>
<dbReference type="Gene3D" id="3.50.50.60">
    <property type="entry name" value="FAD/NAD(P)-binding domain"/>
    <property type="match status" value="1"/>
</dbReference>
<dbReference type="EMBL" id="LR877167">
    <property type="protein sequence ID" value="CAD2221894.1"/>
    <property type="molecule type" value="Genomic_DNA"/>
</dbReference>
<evidence type="ECO:0000256" key="4">
    <source>
        <dbReference type="ARBA" id="ARBA00023002"/>
    </source>
</evidence>
<proteinExistence type="predicted"/>
<reference evidence="5 6" key="1">
    <citation type="submission" date="2020-08" db="EMBL/GenBank/DDBJ databases">
        <authorList>
            <person name="Newling K."/>
            <person name="Davey J."/>
            <person name="Forrester S."/>
        </authorList>
    </citation>
    <scope>NUCLEOTIDE SEQUENCE [LARGE SCALE GENOMIC DNA]</scope>
    <source>
        <strain evidence="6">Crithidia deanei Carvalho (ATCC PRA-265)</strain>
    </source>
</reference>
<evidence type="ECO:0000256" key="1">
    <source>
        <dbReference type="ARBA" id="ARBA00001974"/>
    </source>
</evidence>
<keyword evidence="6" id="KW-1185">Reference proteome</keyword>
<dbReference type="AlphaFoldDB" id="A0A7G2CSD6"/>
<dbReference type="Proteomes" id="UP000515908">
    <property type="component" value="Chromosome 23"/>
</dbReference>
<dbReference type="VEuPathDB" id="TriTrypDB:ADEAN_000942900"/>
<keyword evidence="2" id="KW-0285">Flavoprotein</keyword>
<keyword evidence="3" id="KW-0274">FAD</keyword>
<sequence>MKPFRGSAAETAFLEQQQLLSSDKKDKREVTEDVLNAFSEKRKKSKKNTSLALNTLKWEKLKQNPSYEMGDYDLLVSCEGKNSHLRHLLDVEGFSGDIDFAQQWFLLRLDKNQNNKFYLNPRYIHRWLHKRQTQSYYEPSQYHVRSAYQVPLVLAYPRVENENLFSVCIYAPLGELKTMTDAEKFRYYMKDVFEADPQAEFTSFSEHNHNIEPAPTIFCENLFNTVGLPSAVLLGNAAHHCNPFWLQSLAIGLEDAVELVNQVDAFSKNIYEALYQFSNERGPAGDALRLITDRSLYYQRKKHVNPFIRFQNYYQHLMQVWMPRGFNNYYDTSTNQLYSKSIEDMFNGRGYTSYEYAEKQQNKHCMFYHLGRLYT</sequence>
<accession>A0A7G2CSD6</accession>
<organism evidence="5 6">
    <name type="scientific">Angomonas deanei</name>
    <dbReference type="NCBI Taxonomy" id="59799"/>
    <lineage>
        <taxon>Eukaryota</taxon>
        <taxon>Discoba</taxon>
        <taxon>Euglenozoa</taxon>
        <taxon>Kinetoplastea</taxon>
        <taxon>Metakinetoplastina</taxon>
        <taxon>Trypanosomatida</taxon>
        <taxon>Trypanosomatidae</taxon>
        <taxon>Strigomonadinae</taxon>
        <taxon>Angomonas</taxon>
    </lineage>
</organism>
<name>A0A7G2CSD6_9TRYP</name>
<dbReference type="PANTHER" id="PTHR46028">
    <property type="entry name" value="KYNURENINE 3-MONOOXYGENASE"/>
    <property type="match status" value="1"/>
</dbReference>
<dbReference type="GO" id="GO:0004502">
    <property type="term" value="F:kynurenine 3-monooxygenase activity"/>
    <property type="evidence" value="ECO:0007669"/>
    <property type="project" value="TreeGrafter"/>
</dbReference>
<protein>
    <submittedName>
        <fullName evidence="5">Uncharacterized protein</fullName>
    </submittedName>
</protein>
<dbReference type="OrthoDB" id="683240at2759"/>